<feature type="region of interest" description="Disordered" evidence="2">
    <location>
        <begin position="254"/>
        <end position="276"/>
    </location>
</feature>
<protein>
    <recommendedName>
        <fullName evidence="5">Non-specific serine/threonine protein kinase</fullName>
    </recommendedName>
</protein>
<feature type="compositionally biased region" description="Basic and acidic residues" evidence="2">
    <location>
        <begin position="1075"/>
        <end position="1089"/>
    </location>
</feature>
<sequence>MWLTRVVANVLRDDTATPTNNTEASYSSEALSPSSREFSSLPQKPSAAFPCPLLPPSSAASRPPPSSLGAYVPATPLDASHFASSACPSFSAGAPPPALGSAAPYCLTGLPPAETVSFPAAADSSPSAAWGGDLCDDEALLRELQAERLHPSPVASPPAVSASAPSSAASFPASSLGPAPLHLPGLEGRPHTDVSPRSVPQPRDAPWGSGPAGAFAGLAGGASGVSCFSHAGGSPRFKSETEEREWSVIHEGSAPAGVMEGPRADSSAQVSPSHPFGYRAASASVVASSDSVSSRPGLWGVPSVADAGAARNPPAREEKEDLGKDAWAFDDDFDIESPPSGLAVQGPARPQSPSAANSLAASRSSSDEAAALSSPPARPLDAAFAFSGPSPPPALLPSAKAASAAAGWAWEEDVLEVGEQSPEEGEEADEAKARELETAAARGGSQGPSAGTEQQPRSPGRAPSAAAFTHEGDSRGAQPPSRGPGSPSPAAASRFSAAPLSSAAVAVAQGDDAASCVGGREESRGSAAGAAQGPPLEGGNGQDAAEGAGVSPPLPLCARISPPALGRGEVEPRAAWSTDFDAFIEFGEGDSLPAEADAAHLAAPPLVHSHAPGEPAVSSVALALPASCSLAAGLSSASQGAYTSVGPPLFSSSPASLPYSGAADPAPASSLSAVDIHPSASSPAATSSLAGFPSPLPSSCSPASPRRTSPSGQFAAFGRDEAGAALWRGESAAKTPCEEAARRQEGGVVVDLAVQLEAAEEERAAASRGEGLPGERGVEGASHGEEEADQRVEEGGRGEEDTRSAGLEGSAGWDVEFDFEDAENSDLCEKNEQGGGGDEDARNEGEPVPFSPVGSETEKEAEAPLPGGAEAAASVCLGDVPPATIEARQQDATREEEGRRRGEEDRQPGAEEGQLAGGAAAAPGFRQGPLEISSAWIVAVDLEEARAEELAAGAGDQAWDRRDAGVAQERAAPSPSPRRDAAPLPWGNDFDLEGREGRPSLEESREPCREEGRGLDGGNLGASASSKAAEEVAGAWDVDFDLEDIQASERADERDTAPEGHARGADVASSAAELRGLRGEAVEENEKGEQAAPQPQVGLSSSGDADGAATWNDDFDIESDSAGFEQEASRGPEDAKKETGAQKAAADEPSQAAGGAGTWSDDFDIEENGRAEALAAPEGEDLHAFAVAPSWGVEFDLEPPHEECGGRRSAGAEAQPEDLGGDARESAEREELYPAPAAQRGDLHLSAWGDEFELDSPRREEESDELQHAAPGRERGAATSDHSADEKRGENVDEQAACDSTKGERYANDGCSDLEGGEGGGARDEAAEAQAESAAPRTSILFASASSPTSRTGWGKQSGEPEGDGVEEREEELQVSGLEGERHEPQRPFAQPDESSPREEEEGEAEEENAQKEEERKDKERRKEEEREEERQEESEGAWRPASGEDGGAQRDACAFLGEKTKPQRRVVPDNLFDENVSPSVPWNAGQGASTRISQPPGSTNAAASPSPQNASLAATESVASSSASATLSFFSASSSLADPPLSLPSSYEANDGRRLRSSGSVQKERERDVSRLFAADDSLVAFGGGSALSPLGETASPVSHGFSAAAAPVQLLPARSPEEVQDVSLSPASRGLAITAHFLPAGTIPLGELQMREEGREKQRQEEEEKEIQKQDEENEERERQRREEEERERRRREEEERERERQEEEEMERRRREEGERERERQEEEEMERRRREEEEIERERQEEEEMERRRREEGERERERQEEEEMERRRREEEERERERQEEEEMERRRREEEEIERERQEEEEMERRRREEEERERQRQLDEDREQRESSFLEREESLKAEILVLQRRQEEFREAWAREREESERRVAADCERKIHALREQNARSLRQELSVQREQFDTEKAGLQAQLAQLTAEVSSLRNRLLAAERERDEASRLLSSLNSERETREEEERARERRASERREELRRSRDELFAVLARDREAMQSALASALANLEADTASWRAVWEAQMKEQWRLERRRDEEAILNKERTLTELREELERLKRASGDQVALCVREKAAELQSEREERMRLARQLKEILRVHARLKAGGGEDEEPPRTPEAIEASFFAAELQRCRDMAELWTEEKEELLRRQQERERQFAEEVKCLQAAGAQDRADCERLLAVNGDLARELQELRHDVARLERADAEVEAREGLKREEENAQLRRRVVELECELRQRDSENTHLRMQFRLLQDAEETPAPFAFSDRVPLAASPRAGSSLPQRPYCSESRASAAEFFSHSSARVDSLPAHSAPSRAWSGGRCPRETPLEAARMREQGHAPPAGPLSPPVPAPQGTSPNREETLVGFGGSRAQGELGAERRAFAVPSLQDRVTQEPVGLRHHTSEAESLRPALSAVSVASAAATVATSLARSAFTSAFFGGGGGTRSGSGGLAELQAHLRAQREREEKARMGRASSERARLERAQALQATEGQAPQRQSQKTAWEDDDEDWFAEGSDEDARPSVEAQVTDPFSSTTGSLEPTHASLPPLAAQSPPVAPFDVSARRGAGSPRPAAALRPRGTFCGAADGPQGEASPATQAWDAWRVADDDFDFSDDEKATQEKAALVEPTLAVSSPRPPSSGINSSAVPQRPPESPFGVSSVNSGGAAAPVLDRQRGSGAGAGSSALPGELSARLGAAGACSTANSFKGRLLEPHRPALSSGAQPVMSEPEGNLAFSRSTVSEGSSPPAAAPARPVHASDAVIHASASESALSGSAGVFSASPADLWGGSARPPAGNALANPPRSEGEPSGHASQAVASGPRVSPQGVASQVPSLQVAAPPASAGLHGAGRSAAGPAGASHPQRRLVIGSQGGLRGGASPERDETPAQEIDLEDFLNS</sequence>
<dbReference type="Proteomes" id="UP000224006">
    <property type="component" value="Chromosome VI"/>
</dbReference>
<feature type="compositionally biased region" description="Acidic residues" evidence="2">
    <location>
        <begin position="410"/>
        <end position="429"/>
    </location>
</feature>
<evidence type="ECO:0000313" key="4">
    <source>
        <dbReference type="Proteomes" id="UP000224006"/>
    </source>
</evidence>
<feature type="region of interest" description="Disordered" evidence="2">
    <location>
        <begin position="2753"/>
        <end position="2878"/>
    </location>
</feature>
<feature type="region of interest" description="Disordered" evidence="2">
    <location>
        <begin position="1939"/>
        <end position="1965"/>
    </location>
</feature>
<feature type="region of interest" description="Disordered" evidence="2">
    <location>
        <begin position="1194"/>
        <end position="1514"/>
    </location>
</feature>
<feature type="compositionally biased region" description="Basic and acidic residues" evidence="2">
    <location>
        <begin position="776"/>
        <end position="803"/>
    </location>
</feature>
<dbReference type="GeneID" id="40311700"/>
<feature type="region of interest" description="Disordered" evidence="2">
    <location>
        <begin position="1641"/>
        <end position="1838"/>
    </location>
</feature>
<feature type="compositionally biased region" description="Pro residues" evidence="2">
    <location>
        <begin position="2323"/>
        <end position="2333"/>
    </location>
</feature>
<feature type="compositionally biased region" description="Polar residues" evidence="2">
    <location>
        <begin position="1477"/>
        <end position="1498"/>
    </location>
</feature>
<evidence type="ECO:0000313" key="3">
    <source>
        <dbReference type="EMBL" id="PFH34741.1"/>
    </source>
</evidence>
<dbReference type="KEGG" id="bbes:BESB_067740"/>
<proteinExistence type="predicted"/>
<feature type="compositionally biased region" description="Basic and acidic residues" evidence="2">
    <location>
        <begin position="992"/>
        <end position="1014"/>
    </location>
</feature>
<feature type="compositionally biased region" description="Low complexity" evidence="2">
    <location>
        <begin position="697"/>
        <end position="711"/>
    </location>
</feature>
<feature type="compositionally biased region" description="Low complexity" evidence="2">
    <location>
        <begin position="2545"/>
        <end position="2561"/>
    </location>
</feature>
<evidence type="ECO:0000256" key="2">
    <source>
        <dbReference type="SAM" id="MobiDB-lite"/>
    </source>
</evidence>
<feature type="compositionally biased region" description="Low complexity" evidence="2">
    <location>
        <begin position="1499"/>
        <end position="1514"/>
    </location>
</feature>
<evidence type="ECO:0008006" key="5">
    <source>
        <dbReference type="Google" id="ProtNLM"/>
    </source>
</evidence>
<feature type="compositionally biased region" description="Low complexity" evidence="2">
    <location>
        <begin position="52"/>
        <end position="61"/>
    </location>
</feature>
<feature type="compositionally biased region" description="Basic and acidic residues" evidence="2">
    <location>
        <begin position="888"/>
        <end position="909"/>
    </location>
</feature>
<feature type="compositionally biased region" description="Acidic residues" evidence="2">
    <location>
        <begin position="1361"/>
        <end position="1373"/>
    </location>
</feature>
<feature type="compositionally biased region" description="Low complexity" evidence="2">
    <location>
        <begin position="1534"/>
        <end position="1547"/>
    </location>
</feature>
<feature type="region of interest" description="Disordered" evidence="2">
    <location>
        <begin position="291"/>
        <end position="554"/>
    </location>
</feature>
<feature type="compositionally biased region" description="Basic and acidic residues" evidence="2">
    <location>
        <begin position="2304"/>
        <end position="2319"/>
    </location>
</feature>
<feature type="region of interest" description="Disordered" evidence="2">
    <location>
        <begin position="52"/>
        <end position="71"/>
    </location>
</feature>
<feature type="compositionally biased region" description="Low complexity" evidence="2">
    <location>
        <begin position="1021"/>
        <end position="1031"/>
    </location>
</feature>
<feature type="compositionally biased region" description="Low complexity" evidence="2">
    <location>
        <begin position="863"/>
        <end position="873"/>
    </location>
</feature>
<feature type="compositionally biased region" description="Low complexity" evidence="2">
    <location>
        <begin position="151"/>
        <end position="180"/>
    </location>
</feature>
<accession>A0A2A9MEQ1</accession>
<dbReference type="OrthoDB" id="10542656at2759"/>
<feature type="compositionally biased region" description="Low complexity" evidence="2">
    <location>
        <begin position="24"/>
        <end position="45"/>
    </location>
</feature>
<feature type="region of interest" description="Disordered" evidence="2">
    <location>
        <begin position="2591"/>
        <end position="2668"/>
    </location>
</feature>
<feature type="compositionally biased region" description="Basic and acidic residues" evidence="2">
    <location>
        <begin position="1651"/>
        <end position="1838"/>
    </location>
</feature>
<feature type="compositionally biased region" description="Acidic residues" evidence="2">
    <location>
        <begin position="1399"/>
        <end position="1408"/>
    </location>
</feature>
<organism evidence="3 4">
    <name type="scientific">Besnoitia besnoiti</name>
    <name type="common">Apicomplexan protozoan</name>
    <dbReference type="NCBI Taxonomy" id="94643"/>
    <lineage>
        <taxon>Eukaryota</taxon>
        <taxon>Sar</taxon>
        <taxon>Alveolata</taxon>
        <taxon>Apicomplexa</taxon>
        <taxon>Conoidasida</taxon>
        <taxon>Coccidia</taxon>
        <taxon>Eucoccidiorida</taxon>
        <taxon>Eimeriorina</taxon>
        <taxon>Sarcocystidae</taxon>
        <taxon>Besnoitia</taxon>
    </lineage>
</organism>
<feature type="region of interest" description="Disordered" evidence="2">
    <location>
        <begin position="1043"/>
        <end position="1178"/>
    </location>
</feature>
<feature type="compositionally biased region" description="Acidic residues" evidence="2">
    <location>
        <begin position="2486"/>
        <end position="2498"/>
    </location>
</feature>
<feature type="region of interest" description="Disordered" evidence="2">
    <location>
        <begin position="760"/>
        <end position="926"/>
    </location>
</feature>
<feature type="region of interest" description="Disordered" evidence="2">
    <location>
        <begin position="2441"/>
        <end position="2578"/>
    </location>
</feature>
<feature type="compositionally biased region" description="Low complexity" evidence="2">
    <location>
        <begin position="2829"/>
        <end position="2841"/>
    </location>
</feature>
<feature type="compositionally biased region" description="Basic and acidic residues" evidence="2">
    <location>
        <begin position="314"/>
        <end position="324"/>
    </location>
</feature>
<feature type="compositionally biased region" description="Basic and acidic residues" evidence="2">
    <location>
        <begin position="1946"/>
        <end position="1965"/>
    </location>
</feature>
<dbReference type="RefSeq" id="XP_029218750.1">
    <property type="nucleotide sequence ID" value="XM_029365167.1"/>
</dbReference>
<feature type="compositionally biased region" description="Low complexity" evidence="2">
    <location>
        <begin position="910"/>
        <end position="924"/>
    </location>
</feature>
<feature type="compositionally biased region" description="Low complexity" evidence="2">
    <location>
        <begin position="475"/>
        <end position="515"/>
    </location>
</feature>
<feature type="region of interest" description="Disordered" evidence="2">
    <location>
        <begin position="2284"/>
        <end position="2347"/>
    </location>
</feature>
<feature type="compositionally biased region" description="Acidic residues" evidence="2">
    <location>
        <begin position="815"/>
        <end position="826"/>
    </location>
</feature>
<feature type="region of interest" description="Disordered" evidence="2">
    <location>
        <begin position="657"/>
        <end position="714"/>
    </location>
</feature>
<feature type="compositionally biased region" description="Low complexity" evidence="2">
    <location>
        <begin position="456"/>
        <end position="467"/>
    </location>
</feature>
<feature type="compositionally biased region" description="Basic and acidic residues" evidence="2">
    <location>
        <begin position="1047"/>
        <end position="1064"/>
    </location>
</feature>
<feature type="compositionally biased region" description="Basic and acidic residues" evidence="2">
    <location>
        <begin position="1409"/>
        <end position="1425"/>
    </location>
</feature>
<name>A0A2A9MEQ1_BESBE</name>
<feature type="compositionally biased region" description="Basic and acidic residues" evidence="2">
    <location>
        <begin position="2442"/>
        <end position="2464"/>
    </location>
</feature>
<dbReference type="STRING" id="94643.A0A2A9MEQ1"/>
<gene>
    <name evidence="3" type="ORF">BESB_067740</name>
</gene>
<keyword evidence="1" id="KW-0175">Coiled coil</keyword>
<feature type="compositionally biased region" description="Low complexity" evidence="2">
    <location>
        <begin position="396"/>
        <end position="409"/>
    </location>
</feature>
<feature type="compositionally biased region" description="Basic and acidic residues" evidence="2">
    <location>
        <begin position="1127"/>
        <end position="1140"/>
    </location>
</feature>
<feature type="compositionally biased region" description="Low complexity" evidence="2">
    <location>
        <begin position="657"/>
        <end position="690"/>
    </location>
</feature>
<feature type="coiled-coil region" evidence="1">
    <location>
        <begin position="2021"/>
        <end position="2084"/>
    </location>
</feature>
<feature type="compositionally biased region" description="Low complexity" evidence="2">
    <location>
        <begin position="352"/>
        <end position="388"/>
    </location>
</feature>
<dbReference type="EMBL" id="NWUJ01000006">
    <property type="protein sequence ID" value="PFH34741.1"/>
    <property type="molecule type" value="Genomic_DNA"/>
</dbReference>
<feature type="compositionally biased region" description="Acidic residues" evidence="2">
    <location>
        <begin position="1426"/>
        <end position="1436"/>
    </location>
</feature>
<feature type="compositionally biased region" description="Polar residues" evidence="2">
    <location>
        <begin position="2511"/>
        <end position="2520"/>
    </location>
</feature>
<feature type="compositionally biased region" description="Basic and acidic residues" evidence="2">
    <location>
        <begin position="1255"/>
        <end position="1291"/>
    </location>
</feature>
<evidence type="ECO:0000256" key="1">
    <source>
        <dbReference type="SAM" id="Coils"/>
    </source>
</evidence>
<feature type="coiled-coil region" evidence="1">
    <location>
        <begin position="2114"/>
        <end position="2223"/>
    </location>
</feature>
<feature type="region of interest" description="Disordered" evidence="2">
    <location>
        <begin position="2692"/>
        <end position="2738"/>
    </location>
</feature>
<comment type="caution">
    <text evidence="3">The sequence shown here is derived from an EMBL/GenBank/DDBJ whole genome shotgun (WGS) entry which is preliminary data.</text>
</comment>
<feature type="compositionally biased region" description="Low complexity" evidence="2">
    <location>
        <begin position="2525"/>
        <end position="2535"/>
    </location>
</feature>
<feature type="compositionally biased region" description="Polar residues" evidence="2">
    <location>
        <begin position="2471"/>
        <end position="2483"/>
    </location>
</feature>
<keyword evidence="4" id="KW-1185">Reference proteome</keyword>
<feature type="region of interest" description="Disordered" evidence="2">
    <location>
        <begin position="12"/>
        <end position="45"/>
    </location>
</feature>
<feature type="compositionally biased region" description="Low complexity" evidence="2">
    <location>
        <begin position="2722"/>
        <end position="2738"/>
    </location>
</feature>
<dbReference type="VEuPathDB" id="ToxoDB:BESB_067740"/>
<reference evidence="3 4" key="1">
    <citation type="submission" date="2017-09" db="EMBL/GenBank/DDBJ databases">
        <title>Genome sequencing of Besnoitia besnoiti strain Bb-Ger1.</title>
        <authorList>
            <person name="Schares G."/>
            <person name="Venepally P."/>
            <person name="Lorenzi H.A."/>
        </authorList>
    </citation>
    <scope>NUCLEOTIDE SEQUENCE [LARGE SCALE GENOMIC DNA]</scope>
    <source>
        <strain evidence="3 4">Bb-Ger1</strain>
    </source>
</reference>
<feature type="region of interest" description="Disordered" evidence="2">
    <location>
        <begin position="1534"/>
        <end position="1569"/>
    </location>
</feature>
<feature type="region of interest" description="Disordered" evidence="2">
    <location>
        <begin position="949"/>
        <end position="1031"/>
    </location>
</feature>
<feature type="compositionally biased region" description="Basic and acidic residues" evidence="2">
    <location>
        <begin position="1221"/>
        <end position="1232"/>
    </location>
</feature>
<feature type="region of interest" description="Disordered" evidence="2">
    <location>
        <begin position="150"/>
        <end position="212"/>
    </location>
</feature>